<sequence>MPEILDCPLEILDLIIDELARSPALPSELVDSVHQRLFRRVLPLGRTCRFFYQYILPRLYSDCFLEFRDILDEGPEYRLYDSSVLRTIKRYNGFFKHGAMVRNLNVRFGGRANWIPPAQFQGLSDKIWFDFHEVSRPVPSVLEGLVPRFDNLRRAEFQRDIESRGCLGEFVEGLGLVLSGVASLTELDLSIQYNADDENGWVENWEYTKYPCSAAQLQYLSISIEPKVRYLDPDRRREPLGWDVEFQQNLWFMDFLVGLLRLPSRTVRTLNFEFIFEEFEKSPLACRSLNYGEQDKTVKDEKRLELPLLEKLYLTLGGGCQYAYWRYFKVVPEEVRDLSLQLVTLPRGTWSNEITFIKSFPKLTALTLYHPRDIEPVEAVVASRAHFTCLKELTVLLFTPSSQITAIIDKFKKDPLIQIEKFDSSPDSATICLQF</sequence>
<reference evidence="1 2" key="1">
    <citation type="submission" date="2023-08" db="EMBL/GenBank/DDBJ databases">
        <authorList>
            <person name="Palmer J.M."/>
        </authorList>
    </citation>
    <scope>NUCLEOTIDE SEQUENCE [LARGE SCALE GENOMIC DNA]</scope>
    <source>
        <strain evidence="1 2">TWF481</strain>
    </source>
</reference>
<gene>
    <name evidence="1" type="ORF">TWF481_006905</name>
</gene>
<dbReference type="EMBL" id="JAVHJL010000004">
    <property type="protein sequence ID" value="KAK6504972.1"/>
    <property type="molecule type" value="Genomic_DNA"/>
</dbReference>
<name>A0AAV9W9Y9_9PEZI</name>
<evidence type="ECO:0008006" key="3">
    <source>
        <dbReference type="Google" id="ProtNLM"/>
    </source>
</evidence>
<proteinExistence type="predicted"/>
<accession>A0AAV9W9Y9</accession>
<evidence type="ECO:0000313" key="2">
    <source>
        <dbReference type="Proteomes" id="UP001370758"/>
    </source>
</evidence>
<evidence type="ECO:0000313" key="1">
    <source>
        <dbReference type="EMBL" id="KAK6504972.1"/>
    </source>
</evidence>
<keyword evidence="2" id="KW-1185">Reference proteome</keyword>
<dbReference type="AlphaFoldDB" id="A0AAV9W9Y9"/>
<protein>
    <recommendedName>
        <fullName evidence="3">F-box domain-containing protein</fullName>
    </recommendedName>
</protein>
<organism evidence="1 2">
    <name type="scientific">Arthrobotrys musiformis</name>
    <dbReference type="NCBI Taxonomy" id="47236"/>
    <lineage>
        <taxon>Eukaryota</taxon>
        <taxon>Fungi</taxon>
        <taxon>Dikarya</taxon>
        <taxon>Ascomycota</taxon>
        <taxon>Pezizomycotina</taxon>
        <taxon>Orbiliomycetes</taxon>
        <taxon>Orbiliales</taxon>
        <taxon>Orbiliaceae</taxon>
        <taxon>Arthrobotrys</taxon>
    </lineage>
</organism>
<comment type="caution">
    <text evidence="1">The sequence shown here is derived from an EMBL/GenBank/DDBJ whole genome shotgun (WGS) entry which is preliminary data.</text>
</comment>
<dbReference type="Proteomes" id="UP001370758">
    <property type="component" value="Unassembled WGS sequence"/>
</dbReference>